<dbReference type="PROSITE" id="PS00455">
    <property type="entry name" value="AMP_BINDING"/>
    <property type="match status" value="1"/>
</dbReference>
<dbReference type="Proteomes" id="UP001374579">
    <property type="component" value="Unassembled WGS sequence"/>
</dbReference>
<dbReference type="InterPro" id="IPR002347">
    <property type="entry name" value="SDR_fam"/>
</dbReference>
<comment type="caution">
    <text evidence="5">The sequence shown here is derived from an EMBL/GenBank/DDBJ whole genome shotgun (WGS) entry which is preliminary data.</text>
</comment>
<dbReference type="EMBL" id="JBAMIC010000013">
    <property type="protein sequence ID" value="KAK7096777.1"/>
    <property type="molecule type" value="Genomic_DNA"/>
</dbReference>
<dbReference type="PANTHER" id="PTHR44845:SF6">
    <property type="entry name" value="BETA-ALANINE-ACTIVATING ENZYME"/>
    <property type="match status" value="1"/>
</dbReference>
<dbReference type="FunFam" id="3.40.50.720:FF:000047">
    <property type="entry name" value="NADP-dependent L-serine/L-allo-threonine dehydrogenase"/>
    <property type="match status" value="1"/>
</dbReference>
<dbReference type="InterPro" id="IPR010080">
    <property type="entry name" value="Thioester_reductase-like_dom"/>
</dbReference>
<dbReference type="InterPro" id="IPR000873">
    <property type="entry name" value="AMP-dep_synth/lig_dom"/>
</dbReference>
<dbReference type="SMART" id="SM00823">
    <property type="entry name" value="PKS_PP"/>
    <property type="match status" value="1"/>
</dbReference>
<dbReference type="Gene3D" id="1.10.1200.10">
    <property type="entry name" value="ACP-like"/>
    <property type="match status" value="1"/>
</dbReference>
<dbReference type="InterPro" id="IPR020806">
    <property type="entry name" value="PKS_PP-bd"/>
</dbReference>
<dbReference type="PROSITE" id="PS00061">
    <property type="entry name" value="ADH_SHORT"/>
    <property type="match status" value="1"/>
</dbReference>
<dbReference type="FunFam" id="1.10.1200.10:FF:000005">
    <property type="entry name" value="Nonribosomal peptide synthetase 1"/>
    <property type="match status" value="1"/>
</dbReference>
<dbReference type="GO" id="GO:0016616">
    <property type="term" value="F:oxidoreductase activity, acting on the CH-OH group of donors, NAD or NADP as acceptor"/>
    <property type="evidence" value="ECO:0007669"/>
    <property type="project" value="UniProtKB-ARBA"/>
</dbReference>
<dbReference type="InterPro" id="IPR020904">
    <property type="entry name" value="Sc_DH/Rdtase_CS"/>
</dbReference>
<evidence type="ECO:0000313" key="5">
    <source>
        <dbReference type="EMBL" id="KAK7096777.1"/>
    </source>
</evidence>
<dbReference type="InterPro" id="IPR013120">
    <property type="entry name" value="FAR_NAD-bd"/>
</dbReference>
<dbReference type="InterPro" id="IPR057326">
    <property type="entry name" value="KR_dom"/>
</dbReference>
<proteinExistence type="predicted"/>
<dbReference type="InterPro" id="IPR025110">
    <property type="entry name" value="AMP-bd_C"/>
</dbReference>
<dbReference type="CDD" id="cd05233">
    <property type="entry name" value="SDR_c"/>
    <property type="match status" value="1"/>
</dbReference>
<feature type="domain" description="Carrier" evidence="4">
    <location>
        <begin position="530"/>
        <end position="605"/>
    </location>
</feature>
<dbReference type="SUPFAM" id="SSF51735">
    <property type="entry name" value="NAD(P)-binding Rossmann-fold domains"/>
    <property type="match status" value="2"/>
</dbReference>
<dbReference type="Pfam" id="PF00550">
    <property type="entry name" value="PP-binding"/>
    <property type="match status" value="1"/>
</dbReference>
<dbReference type="PRINTS" id="PR00081">
    <property type="entry name" value="GDHRDH"/>
</dbReference>
<sequence length="1292" mass="144068">MEYETQGLLHEMFQRQARDTPDDVAVVSATEGRSMTYAELDQWTNTLAAKLQQLGAAPDRCVAICLDKSLDFVISYIAILKAGAAYLPLDTAYPAHMLESVLEDALPVVVITSDEFESKLKTFMDKGKTLVLKEGWCDNMPELMSPRFVPPAVHLDNLAYVVYSSGTTGKPKGIQCPHRGAVFSYHSRHELFPYGKDEREACNIFFTWEMLRPLLKGVTLYPFPNSNIYDPQLLCQQVKTNAITRMLFTPSLLETLLNSPDLDLATAFKSMRQIWFCGEVVTTSLLKRCIATLPWVRFINLYSVSECHDVACVDLSEYYEKNRESLLARKFCPVGKVLQGVHVVILGDERKPLPVGCSGEIFVGGPTLARGYINRPEQQAQRFIPRPEGVPEACGDRLYRTGDCGYMLSDGSLEIHGRVDTMVKIRGYSIEVQAVESALLLLPMVSAAVVIVCGEEGEDKFLVSYIVKEGQTSKKEIRGELKRRLPFYMIPSYFVFLDSIPVVATSGKLDKKALPPFDRSQTEEVDAEGRPTTEMEKQVAHIWAEVLRVQEVDIHESFFDMGGHSLLATELQRRVKEKFGVNMPVKELFTYPTVSLLSHYIEAAQDNGKAKTNVAPQRPDLDLSVEVDKHDQAVLDLDIQLRAFWRTFLHKHHFRKGRVLLTGATGFLGAFLLKEMLLNSKLLVYCLVRELPNTELLERIKATLRQYDILPKNSSRATEEQTTLENLFNKRVIAMKGNVALMKLGMSDDDYTYLSTDTDFIVHAAANVNLAYPYSALHGPNVLGTENVILFASTGKVKPIHYISTNGVFPHGQKGCAEDADLTEQWTLLTDGYSQSKWVAEQLVVKAGQRGLPVTIYRLGNLGGDRTNAAWNSQDFTLLLLAACARYGTAPDVDWEVEMTPVDFAAQVIVQLVQNPNSAIGKTLHIINDKPLPAKWVFKWMNANGYYLSMVPFDAWRKRLLAQISEAQKNGDHGSSNNELARILESYITDEQSLSSLSSFKNDKFKSILTELNMEYPYTDARLLQTYFKKLSARNILPRQRRNTVSKPLSDRVAIVTGASSGIGAAIAAALASSGARVAMAARREDKLRELEKRISDEGGVAISVKTDILDRQQVQELVRQTEMALGPVDILVNCAGVMYYTLMKNIHQDEWDKTIDINCKGVTNCIAAVLDGMVKRESGHIINMSSDAGKRGFPGLAVYSGSKFFVEGLSQGMRLELADTGVKVTCIQPGDVKTPLFGISTDKEAIEKFDMSEKHKCLEPYDIARAVLYAASAPEYVAVNEILVEPRDSPI</sequence>
<evidence type="ECO:0000256" key="3">
    <source>
        <dbReference type="ARBA" id="ARBA00023002"/>
    </source>
</evidence>
<dbReference type="InterPro" id="IPR042099">
    <property type="entry name" value="ANL_N_sf"/>
</dbReference>
<dbReference type="GO" id="GO:0006629">
    <property type="term" value="P:lipid metabolic process"/>
    <property type="evidence" value="ECO:0007669"/>
    <property type="project" value="UniProtKB-ARBA"/>
</dbReference>
<organism evidence="5 6">
    <name type="scientific">Littorina saxatilis</name>
    <dbReference type="NCBI Taxonomy" id="31220"/>
    <lineage>
        <taxon>Eukaryota</taxon>
        <taxon>Metazoa</taxon>
        <taxon>Spiralia</taxon>
        <taxon>Lophotrochozoa</taxon>
        <taxon>Mollusca</taxon>
        <taxon>Gastropoda</taxon>
        <taxon>Caenogastropoda</taxon>
        <taxon>Littorinimorpha</taxon>
        <taxon>Littorinoidea</taxon>
        <taxon>Littorinidae</taxon>
        <taxon>Littorina</taxon>
    </lineage>
</organism>
<dbReference type="Gene3D" id="3.40.50.12780">
    <property type="entry name" value="N-terminal domain of ligase-like"/>
    <property type="match status" value="1"/>
</dbReference>
<dbReference type="InterPro" id="IPR020845">
    <property type="entry name" value="AMP-binding_CS"/>
</dbReference>
<keyword evidence="6" id="KW-1185">Reference proteome</keyword>
<dbReference type="SUPFAM" id="SSF47336">
    <property type="entry name" value="ACP-like"/>
    <property type="match status" value="1"/>
</dbReference>
<dbReference type="InterPro" id="IPR009081">
    <property type="entry name" value="PP-bd_ACP"/>
</dbReference>
<dbReference type="SMART" id="SM01294">
    <property type="entry name" value="PKS_PP_betabranch"/>
    <property type="match status" value="1"/>
</dbReference>
<dbReference type="GO" id="GO:0031177">
    <property type="term" value="F:phosphopantetheine binding"/>
    <property type="evidence" value="ECO:0007669"/>
    <property type="project" value="InterPro"/>
</dbReference>
<keyword evidence="2" id="KW-0597">Phosphoprotein</keyword>
<evidence type="ECO:0000256" key="2">
    <source>
        <dbReference type="ARBA" id="ARBA00022553"/>
    </source>
</evidence>
<dbReference type="InterPro" id="IPR036736">
    <property type="entry name" value="ACP-like_sf"/>
</dbReference>
<dbReference type="PANTHER" id="PTHR44845">
    <property type="entry name" value="CARRIER DOMAIN-CONTAINING PROTEIN"/>
    <property type="match status" value="1"/>
</dbReference>
<gene>
    <name evidence="5" type="ORF">V1264_003841</name>
</gene>
<dbReference type="PROSITE" id="PS50075">
    <property type="entry name" value="CARRIER"/>
    <property type="match status" value="1"/>
</dbReference>
<evidence type="ECO:0000259" key="4">
    <source>
        <dbReference type="PROSITE" id="PS50075"/>
    </source>
</evidence>
<evidence type="ECO:0000256" key="1">
    <source>
        <dbReference type="ARBA" id="ARBA00022450"/>
    </source>
</evidence>
<accession>A0AAN9B110</accession>
<dbReference type="CDD" id="cd05930">
    <property type="entry name" value="A_NRPS"/>
    <property type="match status" value="1"/>
</dbReference>
<dbReference type="InterPro" id="IPR045851">
    <property type="entry name" value="AMP-bd_C_sf"/>
</dbReference>
<dbReference type="Pfam" id="PF07993">
    <property type="entry name" value="NAD_binding_4"/>
    <property type="match status" value="1"/>
</dbReference>
<dbReference type="SMART" id="SM00822">
    <property type="entry name" value="PKS_KR"/>
    <property type="match status" value="1"/>
</dbReference>
<keyword evidence="3" id="KW-0560">Oxidoreductase</keyword>
<dbReference type="Pfam" id="PF13193">
    <property type="entry name" value="AMP-binding_C"/>
    <property type="match status" value="1"/>
</dbReference>
<dbReference type="SUPFAM" id="SSF56801">
    <property type="entry name" value="Acetyl-CoA synthetase-like"/>
    <property type="match status" value="1"/>
</dbReference>
<evidence type="ECO:0000313" key="6">
    <source>
        <dbReference type="Proteomes" id="UP001374579"/>
    </source>
</evidence>
<protein>
    <recommendedName>
        <fullName evidence="4">Carrier domain-containing protein</fullName>
    </recommendedName>
</protein>
<dbReference type="FunFam" id="3.40.50.980:FF:000001">
    <property type="entry name" value="Non-ribosomal peptide synthetase"/>
    <property type="match status" value="1"/>
</dbReference>
<dbReference type="Pfam" id="PF00106">
    <property type="entry name" value="adh_short"/>
    <property type="match status" value="1"/>
</dbReference>
<name>A0AAN9B110_9CAEN</name>
<reference evidence="5 6" key="1">
    <citation type="submission" date="2024-02" db="EMBL/GenBank/DDBJ databases">
        <title>Chromosome-scale genome assembly of the rough periwinkle Littorina saxatilis.</title>
        <authorList>
            <person name="De Jode A."/>
            <person name="Faria R."/>
            <person name="Formenti G."/>
            <person name="Sims Y."/>
            <person name="Smith T.P."/>
            <person name="Tracey A."/>
            <person name="Wood J.M.D."/>
            <person name="Zagrodzka Z.B."/>
            <person name="Johannesson K."/>
            <person name="Butlin R.K."/>
            <person name="Leder E.H."/>
        </authorList>
    </citation>
    <scope>NUCLEOTIDE SEQUENCE [LARGE SCALE GENOMIC DNA]</scope>
    <source>
        <strain evidence="5">Snail1</strain>
        <tissue evidence="5">Muscle</tissue>
    </source>
</reference>
<dbReference type="Gene3D" id="3.30.300.30">
    <property type="match status" value="1"/>
</dbReference>
<dbReference type="InterPro" id="IPR036291">
    <property type="entry name" value="NAD(P)-bd_dom_sf"/>
</dbReference>
<dbReference type="CDD" id="cd05235">
    <property type="entry name" value="SDR_e1"/>
    <property type="match status" value="1"/>
</dbReference>
<dbReference type="PRINTS" id="PR00080">
    <property type="entry name" value="SDRFAMILY"/>
</dbReference>
<dbReference type="Gene3D" id="3.40.50.720">
    <property type="entry name" value="NAD(P)-binding Rossmann-like Domain"/>
    <property type="match status" value="2"/>
</dbReference>
<keyword evidence="1" id="KW-0596">Phosphopantetheine</keyword>
<dbReference type="NCBIfam" id="TIGR01746">
    <property type="entry name" value="Thioester-redct"/>
    <property type="match status" value="1"/>
</dbReference>
<dbReference type="Pfam" id="PF00501">
    <property type="entry name" value="AMP-binding"/>
    <property type="match status" value="1"/>
</dbReference>